<reference evidence="22 23" key="1">
    <citation type="journal article" date="2013" name="Nature">
        <title>Insights into bilaterian evolution from three spiralian genomes.</title>
        <authorList>
            <person name="Simakov O."/>
            <person name="Marletaz F."/>
            <person name="Cho S.J."/>
            <person name="Edsinger-Gonzales E."/>
            <person name="Havlak P."/>
            <person name="Hellsten U."/>
            <person name="Kuo D.H."/>
            <person name="Larsson T."/>
            <person name="Lv J."/>
            <person name="Arendt D."/>
            <person name="Savage R."/>
            <person name="Osoegawa K."/>
            <person name="de Jong P."/>
            <person name="Grimwood J."/>
            <person name="Chapman J.A."/>
            <person name="Shapiro H."/>
            <person name="Aerts A."/>
            <person name="Otillar R.P."/>
            <person name="Terry A.Y."/>
            <person name="Boore J.L."/>
            <person name="Grigoriev I.V."/>
            <person name="Lindberg D.R."/>
            <person name="Seaver E.C."/>
            <person name="Weisblat D.A."/>
            <person name="Putnam N.H."/>
            <person name="Rokhsar D.S."/>
        </authorList>
    </citation>
    <scope>NUCLEOTIDE SEQUENCE [LARGE SCALE GENOMIC DNA]</scope>
</reference>
<evidence type="ECO:0000256" key="2">
    <source>
        <dbReference type="ARBA" id="ARBA00007256"/>
    </source>
</evidence>
<evidence type="ECO:0000256" key="8">
    <source>
        <dbReference type="ARBA" id="ARBA00022843"/>
    </source>
</evidence>
<dbReference type="GeneID" id="20250018"/>
<evidence type="ECO:0000256" key="6">
    <source>
        <dbReference type="ARBA" id="ARBA00022692"/>
    </source>
</evidence>
<comment type="function">
    <text evidence="17">Pore-forming protein that plays a central role in antigen cross-presentation in dendritic cells by mediating delivery of antigens for cross-presentation. Dendritic cells bridge innate and adaptive immunity by capturing exogenous antigens on MHC class-I molecules and presenting them to naive CD8(+) T-cells. Acts by forming a pore in antigen-containing compartments, promoting the release of antigens into the cytosol, enabling generation of MHCI:peptide complexes and T-cell priming.</text>
</comment>
<dbReference type="InterPro" id="IPR020864">
    <property type="entry name" value="MACPF"/>
</dbReference>
<accession>V3ZQY4</accession>
<dbReference type="OMA" id="SEGHENH"/>
<evidence type="ECO:0000256" key="12">
    <source>
        <dbReference type="ARBA" id="ARBA00023136"/>
    </source>
</evidence>
<evidence type="ECO:0000256" key="7">
    <source>
        <dbReference type="ARBA" id="ARBA00022729"/>
    </source>
</evidence>
<comment type="function">
    <text evidence="18">Pore-forming protein involved in both innate and adaptive immunity. Plays a central role in antigen cross-presentation in dendritic cells by forming a pore in antigen-containing compartments, thereby promoting delivery of antigens for cross-presentation. Also involved in innate immune response following bacterial infection; shows antibacterial activity against a wide spectrum of Gram-positive, Gram-negative and acid-fast bacteria. Reduces the viability of the intracytosolic pathogen L.monocytogenes by inhibiting acidification of the phagocytic vacuole of host cells which restricts bacterial translocation from the vacuole to the cytosol. Required for the antibacterial activity of reactive oxygen species and nitric oxide.</text>
</comment>
<keyword evidence="14" id="KW-0325">Glycoprotein</keyword>
<feature type="domain" description="MACPF" evidence="21">
    <location>
        <begin position="45"/>
        <end position="204"/>
    </location>
</feature>
<evidence type="ECO:0000256" key="3">
    <source>
        <dbReference type="ARBA" id="ARBA00021365"/>
    </source>
</evidence>
<dbReference type="PANTHER" id="PTHR31463:SF4">
    <property type="entry name" value="MACROPHAGE-EXPRESSED GENE 1 PROTEIN"/>
    <property type="match status" value="1"/>
</dbReference>
<keyword evidence="4" id="KW-1134">Transmembrane beta strand</keyword>
<keyword evidence="9" id="KW-0391">Immunity</keyword>
<feature type="signal peptide" evidence="20">
    <location>
        <begin position="1"/>
        <end position="16"/>
    </location>
</feature>
<evidence type="ECO:0000256" key="20">
    <source>
        <dbReference type="SAM" id="SignalP"/>
    </source>
</evidence>
<dbReference type="AlphaFoldDB" id="V3ZQY4"/>
<evidence type="ECO:0000313" key="22">
    <source>
        <dbReference type="EMBL" id="ESO84925.1"/>
    </source>
</evidence>
<gene>
    <name evidence="22" type="ORF">LOTGIDRAFT_235984</name>
</gene>
<evidence type="ECO:0000256" key="18">
    <source>
        <dbReference type="ARBA" id="ARBA00045689"/>
    </source>
</evidence>
<keyword evidence="11" id="KW-1064">Adaptive immunity</keyword>
<dbReference type="GO" id="GO:0030670">
    <property type="term" value="C:phagocytic vesicle membrane"/>
    <property type="evidence" value="ECO:0007669"/>
    <property type="project" value="UniProtKB-SubCell"/>
</dbReference>
<evidence type="ECO:0000259" key="21">
    <source>
        <dbReference type="Pfam" id="PF01823"/>
    </source>
</evidence>
<dbReference type="OrthoDB" id="6147747at2759"/>
<keyword evidence="5" id="KW-0399">Innate immunity</keyword>
<dbReference type="GO" id="GO:0042742">
    <property type="term" value="P:defense response to bacterium"/>
    <property type="evidence" value="ECO:0007669"/>
    <property type="project" value="TreeGrafter"/>
</dbReference>
<evidence type="ECO:0000256" key="19">
    <source>
        <dbReference type="SAM" id="Phobius"/>
    </source>
</evidence>
<keyword evidence="6 19" id="KW-0812">Transmembrane</keyword>
<comment type="subcellular location">
    <subcellularLocation>
        <location evidence="1">Cytoplasmic vesicle</location>
        <location evidence="1">Phagosome membrane</location>
        <topology evidence="1">Multi-pass membrane protein</topology>
    </subcellularLocation>
</comment>
<dbReference type="CTD" id="20250018"/>
<evidence type="ECO:0000256" key="10">
    <source>
        <dbReference type="ARBA" id="ARBA00022989"/>
    </source>
</evidence>
<organism evidence="22 23">
    <name type="scientific">Lottia gigantea</name>
    <name type="common">Giant owl limpet</name>
    <dbReference type="NCBI Taxonomy" id="225164"/>
    <lineage>
        <taxon>Eukaryota</taxon>
        <taxon>Metazoa</taxon>
        <taxon>Spiralia</taxon>
        <taxon>Lophotrochozoa</taxon>
        <taxon>Mollusca</taxon>
        <taxon>Gastropoda</taxon>
        <taxon>Patellogastropoda</taxon>
        <taxon>Lottioidea</taxon>
        <taxon>Lottiidae</taxon>
        <taxon>Lottia</taxon>
    </lineage>
</organism>
<comment type="similarity">
    <text evidence="2">Belongs to the MPEG1 family.</text>
</comment>
<dbReference type="EMBL" id="KB203357">
    <property type="protein sequence ID" value="ESO84925.1"/>
    <property type="molecule type" value="Genomic_DNA"/>
</dbReference>
<dbReference type="KEGG" id="lgi:LOTGIDRAFT_235984"/>
<sequence length="524" mass="58457">MLKFLIAFSIISIAAAVDSPDGDPVLRMDSRVYKRCIEDSNNEVAKFDVLPIYGWDNLRNKYGGMVIEPSITAGAALVQEDFVTRQFMAQNENQKRTILASASANFFNIVHASFSRSSTVSSSTKQSYEKSITSSQIMAYGGSVFTFQDYSVNKWAEKLDKNLVAMDRAGEPLHLLITHENLPEIPTFLAHQVKQHVYDAIWKYYEYNIYRGCMNLDSPNFSYIANVDDESCEAAASNLTFGGVYQMCTMTRRDAGDLCGKLSQENPKTGKFSCPANYQAVKLYTEDYKRSTPYRNCRKCGWWSRCCSSGTRRSYATLTVYWCVALKPVPRNSGYLFGGVYSSRVDNPVTMDNSCPDTYISRMIGSDLYVCLSDDFELGNRLSLPFGGFFSCNSGNPLAGATPSTPGNNKQGPKECPKGYSQHLAIISQECSVYYCAASGSFSVNGPAPIQRPPFSEEPQYVPDNEQFVFYNLNTSKWEMARDEETMEKMKPETSKLIARSLSTVPALNLVLTIFTAAIVIVIL</sequence>
<feature type="transmembrane region" description="Helical" evidence="19">
    <location>
        <begin position="505"/>
        <end position="523"/>
    </location>
</feature>
<evidence type="ECO:0000256" key="14">
    <source>
        <dbReference type="ARBA" id="ARBA00023180"/>
    </source>
</evidence>
<keyword evidence="8" id="KW-0832">Ubl conjugation</keyword>
<keyword evidence="7 20" id="KW-0732">Signal</keyword>
<dbReference type="InterPro" id="IPR039707">
    <property type="entry name" value="MPEG1"/>
</dbReference>
<name>V3ZQY4_LOTGI</name>
<evidence type="ECO:0000256" key="9">
    <source>
        <dbReference type="ARBA" id="ARBA00022859"/>
    </source>
</evidence>
<dbReference type="GO" id="GO:0045087">
    <property type="term" value="P:innate immune response"/>
    <property type="evidence" value="ECO:0007669"/>
    <property type="project" value="UniProtKB-KW"/>
</dbReference>
<dbReference type="RefSeq" id="XP_009064314.1">
    <property type="nucleotide sequence ID" value="XM_009066066.1"/>
</dbReference>
<evidence type="ECO:0000256" key="5">
    <source>
        <dbReference type="ARBA" id="ARBA00022588"/>
    </source>
</evidence>
<evidence type="ECO:0000256" key="15">
    <source>
        <dbReference type="ARBA" id="ARBA00023329"/>
    </source>
</evidence>
<keyword evidence="10 19" id="KW-1133">Transmembrane helix</keyword>
<keyword evidence="12 19" id="KW-0472">Membrane</keyword>
<keyword evidence="13" id="KW-1015">Disulfide bond</keyword>
<evidence type="ECO:0000256" key="16">
    <source>
        <dbReference type="ARBA" id="ARBA00030728"/>
    </source>
</evidence>
<dbReference type="Proteomes" id="UP000030746">
    <property type="component" value="Unassembled WGS sequence"/>
</dbReference>
<dbReference type="GO" id="GO:0002250">
    <property type="term" value="P:adaptive immune response"/>
    <property type="evidence" value="ECO:0007669"/>
    <property type="project" value="UniProtKB-KW"/>
</dbReference>
<feature type="chain" id="PRO_5004715397" description="Macrophage-expressed gene 1 protein" evidence="20">
    <location>
        <begin position="17"/>
        <end position="524"/>
    </location>
</feature>
<evidence type="ECO:0000313" key="23">
    <source>
        <dbReference type="Proteomes" id="UP000030746"/>
    </source>
</evidence>
<evidence type="ECO:0000256" key="11">
    <source>
        <dbReference type="ARBA" id="ARBA00023130"/>
    </source>
</evidence>
<proteinExistence type="inferred from homology"/>
<evidence type="ECO:0000256" key="17">
    <source>
        <dbReference type="ARBA" id="ARBA00045657"/>
    </source>
</evidence>
<dbReference type="PANTHER" id="PTHR31463">
    <property type="entry name" value="MACROPHAGE-EXPRESSED GENE 1 PROTEIN"/>
    <property type="match status" value="1"/>
</dbReference>
<evidence type="ECO:0000256" key="1">
    <source>
        <dbReference type="ARBA" id="ARBA00004265"/>
    </source>
</evidence>
<dbReference type="HOGENOM" id="CLU_023578_1_0_1"/>
<dbReference type="CDD" id="cd22579">
    <property type="entry name" value="MPEG1_P2"/>
    <property type="match status" value="1"/>
</dbReference>
<evidence type="ECO:0000256" key="4">
    <source>
        <dbReference type="ARBA" id="ARBA00022452"/>
    </source>
</evidence>
<evidence type="ECO:0000256" key="13">
    <source>
        <dbReference type="ARBA" id="ARBA00023157"/>
    </source>
</evidence>
<keyword evidence="15" id="KW-0968">Cytoplasmic vesicle</keyword>
<keyword evidence="23" id="KW-1185">Reference proteome</keyword>
<protein>
    <recommendedName>
        <fullName evidence="3">Macrophage-expressed gene 1 protein</fullName>
    </recommendedName>
    <alternativeName>
        <fullName evidence="16">Perforin-2</fullName>
    </alternativeName>
</protein>
<dbReference type="Pfam" id="PF01823">
    <property type="entry name" value="MACPF"/>
    <property type="match status" value="1"/>
</dbReference>